<name>A0A6V6ZC90_9FLAO</name>
<dbReference type="EMBL" id="CAIJDP010000090">
    <property type="protein sequence ID" value="CAD0009245.1"/>
    <property type="molecule type" value="Genomic_DNA"/>
</dbReference>
<dbReference type="Proteomes" id="UP000530060">
    <property type="component" value="Unassembled WGS sequence"/>
</dbReference>
<evidence type="ECO:0000313" key="2">
    <source>
        <dbReference type="Proteomes" id="UP000530060"/>
    </source>
</evidence>
<protein>
    <submittedName>
        <fullName evidence="1">Uncharacterized protein</fullName>
    </submittedName>
</protein>
<evidence type="ECO:0000313" key="1">
    <source>
        <dbReference type="EMBL" id="CAD0009245.1"/>
    </source>
</evidence>
<accession>A0A6V6ZC90</accession>
<reference evidence="1 2" key="1">
    <citation type="submission" date="2020-06" db="EMBL/GenBank/DDBJ databases">
        <authorList>
            <person name="Criscuolo A."/>
        </authorList>
    </citation>
    <scope>NUCLEOTIDE SEQUENCE [LARGE SCALE GENOMIC DNA]</scope>
    <source>
        <strain evidence="2">CIP 111411</strain>
    </source>
</reference>
<comment type="caution">
    <text evidence="1">The sequence shown here is derived from an EMBL/GenBank/DDBJ whole genome shotgun (WGS) entry which is preliminary data.</text>
</comment>
<dbReference type="AlphaFoldDB" id="A0A6V6ZC90"/>
<sequence>MKLKIIILSIIIMGASSFVEKDELYLNYLASLNNEGSTFQYYMVIKLKNLNTGQTREICTDANGLLGALHREKNVGYDDKNRNWILLLAKKNRERYFEFKNQDALDNLGVQFYSMSDLENLEKRVNFDSLAKHIVREKKWKMSYPDQNILYAHALFNRKILTGENNCMGGNLHYVDRENPQD</sequence>
<gene>
    <name evidence="1" type="ORF">FLAT13_04800</name>
</gene>
<dbReference type="RefSeq" id="WP_180910772.1">
    <property type="nucleotide sequence ID" value="NZ_CAIJDP010000090.1"/>
</dbReference>
<keyword evidence="2" id="KW-1185">Reference proteome</keyword>
<organism evidence="1 2">
    <name type="scientific">Flavobacterium salmonis</name>
    <dbReference type="NCBI Taxonomy" id="2654844"/>
    <lineage>
        <taxon>Bacteria</taxon>
        <taxon>Pseudomonadati</taxon>
        <taxon>Bacteroidota</taxon>
        <taxon>Flavobacteriia</taxon>
        <taxon>Flavobacteriales</taxon>
        <taxon>Flavobacteriaceae</taxon>
        <taxon>Flavobacterium</taxon>
    </lineage>
</organism>
<proteinExistence type="predicted"/>